<dbReference type="SUPFAM" id="SSF54160">
    <property type="entry name" value="Chromo domain-like"/>
    <property type="match status" value="1"/>
</dbReference>
<dbReference type="OrthoDB" id="5554229at2759"/>
<protein>
    <recommendedName>
        <fullName evidence="1">Chromo domain-containing protein</fullName>
    </recommendedName>
</protein>
<evidence type="ECO:0000313" key="2">
    <source>
        <dbReference type="EMBL" id="CAA2959249.1"/>
    </source>
</evidence>
<feature type="non-terminal residue" evidence="2">
    <location>
        <position position="75"/>
    </location>
</feature>
<feature type="domain" description="Chromo" evidence="1">
    <location>
        <begin position="16"/>
        <end position="75"/>
    </location>
</feature>
<gene>
    <name evidence="2" type="ORF">OLEA9_A026350</name>
</gene>
<proteinExistence type="predicted"/>
<dbReference type="Gene3D" id="2.40.50.40">
    <property type="match status" value="1"/>
</dbReference>
<dbReference type="EMBL" id="CACTIH010000312">
    <property type="protein sequence ID" value="CAA2959249.1"/>
    <property type="molecule type" value="Genomic_DNA"/>
</dbReference>
<evidence type="ECO:0000259" key="1">
    <source>
        <dbReference type="PROSITE" id="PS50013"/>
    </source>
</evidence>
<comment type="caution">
    <text evidence="2">The sequence shown here is derived from an EMBL/GenBank/DDBJ whole genome shotgun (WGS) entry which is preliminary data.</text>
</comment>
<dbReference type="InterPro" id="IPR000953">
    <property type="entry name" value="Chromo/chromo_shadow_dom"/>
</dbReference>
<evidence type="ECO:0000313" key="3">
    <source>
        <dbReference type="Proteomes" id="UP000594638"/>
    </source>
</evidence>
<dbReference type="InterPro" id="IPR023780">
    <property type="entry name" value="Chromo_domain"/>
</dbReference>
<dbReference type="AlphaFoldDB" id="A0A8S0PYU0"/>
<dbReference type="PROSITE" id="PS50013">
    <property type="entry name" value="CHROMO_2"/>
    <property type="match status" value="1"/>
</dbReference>
<accession>A0A8S0PYU0</accession>
<dbReference type="InterPro" id="IPR016197">
    <property type="entry name" value="Chromo-like_dom_sf"/>
</dbReference>
<name>A0A8S0PYU0_OLEEU</name>
<dbReference type="Pfam" id="PF00385">
    <property type="entry name" value="Chromo"/>
    <property type="match status" value="1"/>
</dbReference>
<sequence length="75" mass="8544">MSTRLLPITVEGTIQAKPERIVERWPKRKGRRAGVEVLVKWKGMSIENASWEDLDDIKSHFPNLEGKAFQGGQLL</sequence>
<keyword evidence="3" id="KW-1185">Reference proteome</keyword>
<reference evidence="2 3" key="1">
    <citation type="submission" date="2019-12" db="EMBL/GenBank/DDBJ databases">
        <authorList>
            <person name="Alioto T."/>
            <person name="Alioto T."/>
            <person name="Gomez Garrido J."/>
        </authorList>
    </citation>
    <scope>NUCLEOTIDE SEQUENCE [LARGE SCALE GENOMIC DNA]</scope>
</reference>
<dbReference type="Proteomes" id="UP000594638">
    <property type="component" value="Unassembled WGS sequence"/>
</dbReference>
<organism evidence="2 3">
    <name type="scientific">Olea europaea subsp. europaea</name>
    <dbReference type="NCBI Taxonomy" id="158383"/>
    <lineage>
        <taxon>Eukaryota</taxon>
        <taxon>Viridiplantae</taxon>
        <taxon>Streptophyta</taxon>
        <taxon>Embryophyta</taxon>
        <taxon>Tracheophyta</taxon>
        <taxon>Spermatophyta</taxon>
        <taxon>Magnoliopsida</taxon>
        <taxon>eudicotyledons</taxon>
        <taxon>Gunneridae</taxon>
        <taxon>Pentapetalae</taxon>
        <taxon>asterids</taxon>
        <taxon>lamiids</taxon>
        <taxon>Lamiales</taxon>
        <taxon>Oleaceae</taxon>
        <taxon>Oleeae</taxon>
        <taxon>Olea</taxon>
    </lineage>
</organism>